<proteinExistence type="predicted"/>
<dbReference type="EMBL" id="VXIV02001556">
    <property type="protein sequence ID" value="KAF6031879.1"/>
    <property type="molecule type" value="Genomic_DNA"/>
</dbReference>
<organism evidence="2 3">
    <name type="scientific">Bugula neritina</name>
    <name type="common">Brown bryozoan</name>
    <name type="synonym">Sertularia neritina</name>
    <dbReference type="NCBI Taxonomy" id="10212"/>
    <lineage>
        <taxon>Eukaryota</taxon>
        <taxon>Metazoa</taxon>
        <taxon>Spiralia</taxon>
        <taxon>Lophotrochozoa</taxon>
        <taxon>Bryozoa</taxon>
        <taxon>Gymnolaemata</taxon>
        <taxon>Cheilostomatida</taxon>
        <taxon>Flustrina</taxon>
        <taxon>Buguloidea</taxon>
        <taxon>Bugulidae</taxon>
        <taxon>Bugula</taxon>
    </lineage>
</organism>
<feature type="signal peptide" evidence="1">
    <location>
        <begin position="1"/>
        <end position="24"/>
    </location>
</feature>
<feature type="chain" id="PRO_5029711673" evidence="1">
    <location>
        <begin position="25"/>
        <end position="74"/>
    </location>
</feature>
<dbReference type="AlphaFoldDB" id="A0A7J7JZP9"/>
<sequence length="74" mass="8077">MKYTRCSFLFVWLFLPTVLSYSHGGVPSDACQYGPYGHGVSPEATPPPFTIDVYHSDSTPATDFVEGETLTGMV</sequence>
<accession>A0A7J7JZP9</accession>
<evidence type="ECO:0000313" key="2">
    <source>
        <dbReference type="EMBL" id="KAF6031879.1"/>
    </source>
</evidence>
<comment type="caution">
    <text evidence="2">The sequence shown here is derived from an EMBL/GenBank/DDBJ whole genome shotgun (WGS) entry which is preliminary data.</text>
</comment>
<reference evidence="2" key="1">
    <citation type="submission" date="2020-06" db="EMBL/GenBank/DDBJ databases">
        <title>Draft genome of Bugula neritina, a colonial animal packing powerful symbionts and potential medicines.</title>
        <authorList>
            <person name="Rayko M."/>
        </authorList>
    </citation>
    <scope>NUCLEOTIDE SEQUENCE [LARGE SCALE GENOMIC DNA]</scope>
    <source>
        <strain evidence="2">Kwan_BN1</strain>
    </source>
</reference>
<name>A0A7J7JZP9_BUGNE</name>
<keyword evidence="3" id="KW-1185">Reference proteome</keyword>
<evidence type="ECO:0000256" key="1">
    <source>
        <dbReference type="SAM" id="SignalP"/>
    </source>
</evidence>
<protein>
    <submittedName>
        <fullName evidence="2">Uncharacterized protein</fullName>
    </submittedName>
</protein>
<evidence type="ECO:0000313" key="3">
    <source>
        <dbReference type="Proteomes" id="UP000593567"/>
    </source>
</evidence>
<keyword evidence="1" id="KW-0732">Signal</keyword>
<gene>
    <name evidence="2" type="ORF">EB796_009781</name>
</gene>
<dbReference type="Proteomes" id="UP000593567">
    <property type="component" value="Unassembled WGS sequence"/>
</dbReference>